<comment type="caution">
    <text evidence="1">The sequence shown here is derived from an EMBL/GenBank/DDBJ whole genome shotgun (WGS) entry which is preliminary data.</text>
</comment>
<dbReference type="GO" id="GO:0071493">
    <property type="term" value="P:cellular response to UV-B"/>
    <property type="evidence" value="ECO:0007669"/>
    <property type="project" value="InterPro"/>
</dbReference>
<dbReference type="Proteomes" id="UP001324115">
    <property type="component" value="Unassembled WGS sequence"/>
</dbReference>
<sequence>MWDLRQKPIQPCYTASSSWGNVMVCFSLDDHCLLVSAVDNEVRQLLAVDGRLHLKFEIAFTGSSQNYTHSFYMNGRDYIISGGCDEYVVRICCAQTGGCLRDISLEGSGSGSMFVPSLRGDPFRVPITWLIWDTPLLGDCSAFLGCLMGEYEEGEDKMVAGSIRNPLVGSTIVSKSGLKS</sequence>
<protein>
    <submittedName>
        <fullName evidence="1">Uncharacterized protein</fullName>
    </submittedName>
</protein>
<keyword evidence="2" id="KW-1185">Reference proteome</keyword>
<dbReference type="SUPFAM" id="SSF117289">
    <property type="entry name" value="Nucleoporin domain"/>
    <property type="match status" value="1"/>
</dbReference>
<dbReference type="PANTHER" id="PTHR47201">
    <property type="entry name" value="BNAC09G30780D PROTEIN"/>
    <property type="match status" value="1"/>
</dbReference>
<dbReference type="EMBL" id="JAXUIC010000011">
    <property type="protein sequence ID" value="KAK4563327.1"/>
    <property type="molecule type" value="Genomic_DNA"/>
</dbReference>
<organism evidence="1 2">
    <name type="scientific">Quercus rubra</name>
    <name type="common">Northern red oak</name>
    <name type="synonym">Quercus borealis</name>
    <dbReference type="NCBI Taxonomy" id="3512"/>
    <lineage>
        <taxon>Eukaryota</taxon>
        <taxon>Viridiplantae</taxon>
        <taxon>Streptophyta</taxon>
        <taxon>Embryophyta</taxon>
        <taxon>Tracheophyta</taxon>
        <taxon>Spermatophyta</taxon>
        <taxon>Magnoliopsida</taxon>
        <taxon>eudicotyledons</taxon>
        <taxon>Gunneridae</taxon>
        <taxon>Pentapetalae</taxon>
        <taxon>rosids</taxon>
        <taxon>fabids</taxon>
        <taxon>Fagales</taxon>
        <taxon>Fagaceae</taxon>
        <taxon>Quercus</taxon>
    </lineage>
</organism>
<name>A0AAN7I3I8_QUERU</name>
<proteinExistence type="predicted"/>
<dbReference type="AlphaFoldDB" id="A0AAN7I3I8"/>
<dbReference type="PANTHER" id="PTHR47201:SF1">
    <property type="entry name" value="PROTEIN DWD HYPERSENSITIVE TO UV-B 1"/>
    <property type="match status" value="1"/>
</dbReference>
<dbReference type="GO" id="GO:0080008">
    <property type="term" value="C:Cul4-RING E3 ubiquitin ligase complex"/>
    <property type="evidence" value="ECO:0007669"/>
    <property type="project" value="InterPro"/>
</dbReference>
<dbReference type="InterPro" id="IPR046377">
    <property type="entry name" value="DHU1"/>
</dbReference>
<evidence type="ECO:0000313" key="1">
    <source>
        <dbReference type="EMBL" id="KAK4563327.1"/>
    </source>
</evidence>
<reference evidence="1 2" key="1">
    <citation type="journal article" date="2023" name="G3 (Bethesda)">
        <title>A haplotype-resolved chromosome-scale genome for Quercus rubra L. provides insights into the genetics of adaptive traits for red oak species.</title>
        <authorList>
            <person name="Kapoor B."/>
            <person name="Jenkins J."/>
            <person name="Schmutz J."/>
            <person name="Zhebentyayeva T."/>
            <person name="Kuelheim C."/>
            <person name="Coggeshall M."/>
            <person name="Heim C."/>
            <person name="Lasky J.R."/>
            <person name="Leites L."/>
            <person name="Islam-Faridi N."/>
            <person name="Romero-Severson J."/>
            <person name="DeLeo V.L."/>
            <person name="Lucas S.M."/>
            <person name="Lazic D."/>
            <person name="Gailing O."/>
            <person name="Carlson J."/>
            <person name="Staton M."/>
        </authorList>
    </citation>
    <scope>NUCLEOTIDE SEQUENCE [LARGE SCALE GENOMIC DNA]</scope>
    <source>
        <strain evidence="1">Pseudo-F2</strain>
    </source>
</reference>
<gene>
    <name evidence="1" type="ORF">RGQ29_005727</name>
</gene>
<evidence type="ECO:0000313" key="2">
    <source>
        <dbReference type="Proteomes" id="UP001324115"/>
    </source>
</evidence>
<accession>A0AAN7I3I8</accession>